<name>A0AAF0AX20_9SCHI</name>
<evidence type="ECO:0000313" key="3">
    <source>
        <dbReference type="Proteomes" id="UP001212411"/>
    </source>
</evidence>
<protein>
    <submittedName>
        <fullName evidence="2">Tor complex Tor2 interacting protein 1</fullName>
    </submittedName>
</protein>
<dbReference type="EMBL" id="CP115612">
    <property type="protein sequence ID" value="WBW74342.1"/>
    <property type="molecule type" value="Genomic_DNA"/>
</dbReference>
<reference evidence="2 3" key="1">
    <citation type="journal article" date="2023" name="G3 (Bethesda)">
        <title>A high-quality reference genome for the fission yeast Schizosaccharomyces osmophilus.</title>
        <authorList>
            <person name="Jia G.S."/>
            <person name="Zhang W.C."/>
            <person name="Liang Y."/>
            <person name="Liu X.H."/>
            <person name="Rhind N."/>
            <person name="Pidoux A."/>
            <person name="Brysch-Herzberg M."/>
            <person name="Du L.L."/>
        </authorList>
    </citation>
    <scope>NUCLEOTIDE SEQUENCE [LARGE SCALE GENOMIC DNA]</scope>
    <source>
        <strain evidence="2 3">CBS 15793</strain>
    </source>
</reference>
<feature type="compositionally biased region" description="Low complexity" evidence="1">
    <location>
        <begin position="356"/>
        <end position="373"/>
    </location>
</feature>
<feature type="compositionally biased region" description="Basic and acidic residues" evidence="1">
    <location>
        <begin position="328"/>
        <end position="337"/>
    </location>
</feature>
<feature type="compositionally biased region" description="Basic and acidic residues" evidence="1">
    <location>
        <begin position="212"/>
        <end position="225"/>
    </location>
</feature>
<gene>
    <name evidence="2" type="primary">toc1</name>
    <name evidence="2" type="ORF">SOMG_03216</name>
</gene>
<accession>A0AAF0AX20</accession>
<organism evidence="2 3">
    <name type="scientific">Schizosaccharomyces osmophilus</name>
    <dbReference type="NCBI Taxonomy" id="2545709"/>
    <lineage>
        <taxon>Eukaryota</taxon>
        <taxon>Fungi</taxon>
        <taxon>Dikarya</taxon>
        <taxon>Ascomycota</taxon>
        <taxon>Taphrinomycotina</taxon>
        <taxon>Schizosaccharomycetes</taxon>
        <taxon>Schizosaccharomycetales</taxon>
        <taxon>Schizosaccharomycetaceae</taxon>
        <taxon>Schizosaccharomyces</taxon>
    </lineage>
</organism>
<dbReference type="AlphaFoldDB" id="A0AAF0AX20"/>
<dbReference type="RefSeq" id="XP_056038585.1">
    <property type="nucleotide sequence ID" value="XM_056182007.1"/>
</dbReference>
<dbReference type="Proteomes" id="UP001212411">
    <property type="component" value="Chromosome 2"/>
</dbReference>
<dbReference type="KEGG" id="som:SOMG_03216"/>
<feature type="region of interest" description="Disordered" evidence="1">
    <location>
        <begin position="212"/>
        <end position="235"/>
    </location>
</feature>
<feature type="region of interest" description="Disordered" evidence="1">
    <location>
        <begin position="310"/>
        <end position="340"/>
    </location>
</feature>
<evidence type="ECO:0000313" key="2">
    <source>
        <dbReference type="EMBL" id="WBW74342.1"/>
    </source>
</evidence>
<feature type="region of interest" description="Disordered" evidence="1">
    <location>
        <begin position="355"/>
        <end position="374"/>
    </location>
</feature>
<keyword evidence="3" id="KW-1185">Reference proteome</keyword>
<sequence length="435" mass="49870">MPLQVSFGDGLSCNCLNLRILGIPNDAKHKWVSVPGDLIRIKLYSLSQIHHIEGKSIIACKGCRISLFVVNRLVHDLKYYLKENEHNNVDIYIYEVAKYLSTFKDPKTVSQFGIRMDMLSSGQDIGMEDQILLNKTQMDPEIDELFKNLVLERKKENRQTLLSFLRSQQDSYEEYTKELEWDAFCLKRNSLHEAKIQYEGEIKAFMPLSREKKPNVVKSETEHSRHTQRSKPKKQVAFTDKFEVICSDGKQPSKPVNQEHDQVKALAHQFEKSLPDEESGSLKYEQAEKSDYNSNEELAFDISFSDLNEDGVLETIPPGDTSELDALTSDKHSKDTDFPMDLDSSFSESFPMAIQSSSYTERTPSSSISSDSSFEAPTASFIDRKERWLRMLHKADEHSRSVHARSMGYNLANDDPNLITSYKHSFLSHGWKSLN</sequence>
<evidence type="ECO:0000256" key="1">
    <source>
        <dbReference type="SAM" id="MobiDB-lite"/>
    </source>
</evidence>
<dbReference type="GeneID" id="80876696"/>
<proteinExistence type="predicted"/>